<dbReference type="OrthoDB" id="2187496at2759"/>
<feature type="domain" description="PDZ" evidence="2">
    <location>
        <begin position="86"/>
        <end position="144"/>
    </location>
</feature>
<proteinExistence type="predicted"/>
<dbReference type="PROSITE" id="PS50106">
    <property type="entry name" value="PDZ"/>
    <property type="match status" value="2"/>
</dbReference>
<dbReference type="InterPro" id="IPR050614">
    <property type="entry name" value="Synaptic_Scaffolding_LAP-MAGUK"/>
</dbReference>
<dbReference type="GO" id="GO:0014069">
    <property type="term" value="C:postsynaptic density"/>
    <property type="evidence" value="ECO:0007669"/>
    <property type="project" value="TreeGrafter"/>
</dbReference>
<sequence>MVSLHGRFSSQDYLSILSDQIHLMVAELFLGENAIFQDDNAPIHRAKVVTEWHKKYSSEVEHLIWPPQPPDLNIIEHLWCILVKQSVFISRVAESGPAALCGVCVGDKLISVNGFNLVDADHYEAVEVLKNSGYDITLVVAREKPVSRPENNVAEEETNTGIATVSFTKEPEMEVYGETISTSLIRDKSGLGFSIAGGRDSDSFKTNDHQFSSFLEAIYISRIIDGAAAHRDGNLFVGDRILSINGIDMQDARHDQAVALLTGSDKEIKLVVYRERVVPKGANVSMESTGSVQKLPQMTQPRITWTSQPAADISLPSVSSGYNNQPMVLKEPSSIHAEPASATPHLYKPSISTSTVPTATITSTTTTVTNQQASPALQTIRHSSHSPNISSACTSPSFRTLSSDWTTPPPTIQPPRFHYPGYSKSPTVATKFTSNEQKESFMQTKSSSASVYQSPVKSSADSRASTSSVSTRAGLPTVSGSSSIPLLTSRDRLPRANLNHEESHAYPVEVSLPGCQIPS</sequence>
<dbReference type="GO" id="GO:0005912">
    <property type="term" value="C:adherens junction"/>
    <property type="evidence" value="ECO:0007669"/>
    <property type="project" value="TreeGrafter"/>
</dbReference>
<feature type="compositionally biased region" description="Basic and acidic residues" evidence="1">
    <location>
        <begin position="489"/>
        <end position="504"/>
    </location>
</feature>
<dbReference type="InterPro" id="IPR001478">
    <property type="entry name" value="PDZ"/>
</dbReference>
<evidence type="ECO:0000313" key="3">
    <source>
        <dbReference type="EMBL" id="KOF81303.1"/>
    </source>
</evidence>
<gene>
    <name evidence="3" type="ORF">OCBIM_22026723mg</name>
</gene>
<accession>A0A0L8GWG0</accession>
<dbReference type="InterPro" id="IPR036034">
    <property type="entry name" value="PDZ_sf"/>
</dbReference>
<feature type="compositionally biased region" description="Polar residues" evidence="1">
    <location>
        <begin position="370"/>
        <end position="406"/>
    </location>
</feature>
<dbReference type="Pfam" id="PF00595">
    <property type="entry name" value="PDZ"/>
    <property type="match status" value="2"/>
</dbReference>
<feature type="region of interest" description="Disordered" evidence="1">
    <location>
        <begin position="443"/>
        <end position="519"/>
    </location>
</feature>
<dbReference type="GO" id="GO:0098887">
    <property type="term" value="P:neurotransmitter receptor transport, endosome to postsynaptic membrane"/>
    <property type="evidence" value="ECO:0007669"/>
    <property type="project" value="TreeGrafter"/>
</dbReference>
<dbReference type="GO" id="GO:0098968">
    <property type="term" value="P:neurotransmitter receptor transport postsynaptic membrane to endosome"/>
    <property type="evidence" value="ECO:0007669"/>
    <property type="project" value="TreeGrafter"/>
</dbReference>
<dbReference type="GO" id="GO:0045211">
    <property type="term" value="C:postsynaptic membrane"/>
    <property type="evidence" value="ECO:0007669"/>
    <property type="project" value="TreeGrafter"/>
</dbReference>
<dbReference type="SUPFAM" id="SSF50156">
    <property type="entry name" value="PDZ domain-like"/>
    <property type="match status" value="2"/>
</dbReference>
<dbReference type="STRING" id="37653.A0A0L8GWG0"/>
<dbReference type="GO" id="GO:0003676">
    <property type="term" value="F:nucleic acid binding"/>
    <property type="evidence" value="ECO:0007669"/>
    <property type="project" value="InterPro"/>
</dbReference>
<feature type="compositionally biased region" description="Polar residues" evidence="1">
    <location>
        <begin position="443"/>
        <end position="457"/>
    </location>
</feature>
<dbReference type="Gene3D" id="2.30.42.10">
    <property type="match status" value="2"/>
</dbReference>
<feature type="domain" description="PDZ" evidence="2">
    <location>
        <begin position="181"/>
        <end position="276"/>
    </location>
</feature>
<organism evidence="3">
    <name type="scientific">Octopus bimaculoides</name>
    <name type="common">California two-spotted octopus</name>
    <dbReference type="NCBI Taxonomy" id="37653"/>
    <lineage>
        <taxon>Eukaryota</taxon>
        <taxon>Metazoa</taxon>
        <taxon>Spiralia</taxon>
        <taxon>Lophotrochozoa</taxon>
        <taxon>Mollusca</taxon>
        <taxon>Cephalopoda</taxon>
        <taxon>Coleoidea</taxon>
        <taxon>Octopodiformes</taxon>
        <taxon>Octopoda</taxon>
        <taxon>Incirrata</taxon>
        <taxon>Octopodidae</taxon>
        <taxon>Octopus</taxon>
    </lineage>
</organism>
<feature type="compositionally biased region" description="Low complexity" evidence="1">
    <location>
        <begin position="458"/>
        <end position="473"/>
    </location>
</feature>
<evidence type="ECO:0000259" key="2">
    <source>
        <dbReference type="PROSITE" id="PS50106"/>
    </source>
</evidence>
<evidence type="ECO:0000256" key="1">
    <source>
        <dbReference type="SAM" id="MobiDB-lite"/>
    </source>
</evidence>
<dbReference type="Gene3D" id="3.30.420.10">
    <property type="entry name" value="Ribonuclease H-like superfamily/Ribonuclease H"/>
    <property type="match status" value="1"/>
</dbReference>
<dbReference type="PANTHER" id="PTHR23119:SF44">
    <property type="entry name" value="PROTEIN LAP4"/>
    <property type="match status" value="1"/>
</dbReference>
<dbReference type="GO" id="GO:0019901">
    <property type="term" value="F:protein kinase binding"/>
    <property type="evidence" value="ECO:0007669"/>
    <property type="project" value="TreeGrafter"/>
</dbReference>
<dbReference type="GO" id="GO:0043113">
    <property type="term" value="P:receptor clustering"/>
    <property type="evidence" value="ECO:0007669"/>
    <property type="project" value="TreeGrafter"/>
</dbReference>
<feature type="region of interest" description="Disordered" evidence="1">
    <location>
        <begin position="366"/>
        <end position="422"/>
    </location>
</feature>
<dbReference type="InterPro" id="IPR036397">
    <property type="entry name" value="RNaseH_sf"/>
</dbReference>
<name>A0A0L8GWG0_OCTBM</name>
<dbReference type="GO" id="GO:0016323">
    <property type="term" value="C:basolateral plasma membrane"/>
    <property type="evidence" value="ECO:0007669"/>
    <property type="project" value="TreeGrafter"/>
</dbReference>
<protein>
    <recommendedName>
        <fullName evidence="2">PDZ domain-containing protein</fullName>
    </recommendedName>
</protein>
<reference evidence="3" key="1">
    <citation type="submission" date="2015-07" db="EMBL/GenBank/DDBJ databases">
        <title>MeaNS - Measles Nucleotide Surveillance Program.</title>
        <authorList>
            <person name="Tran T."/>
            <person name="Druce J."/>
        </authorList>
    </citation>
    <scope>NUCLEOTIDE SEQUENCE</scope>
    <source>
        <strain evidence="3">UCB-OBI-ISO-001</strain>
        <tissue evidence="3">Gonad</tissue>
    </source>
</reference>
<dbReference type="CDD" id="cd06703">
    <property type="entry name" value="PDZ2_Scribble-like"/>
    <property type="match status" value="1"/>
</dbReference>
<dbReference type="AlphaFoldDB" id="A0A0L8GWG0"/>
<dbReference type="SMART" id="SM00228">
    <property type="entry name" value="PDZ"/>
    <property type="match status" value="2"/>
</dbReference>
<dbReference type="GO" id="GO:0098609">
    <property type="term" value="P:cell-cell adhesion"/>
    <property type="evidence" value="ECO:0007669"/>
    <property type="project" value="TreeGrafter"/>
</dbReference>
<dbReference type="EMBL" id="KQ420104">
    <property type="protein sequence ID" value="KOF81303.1"/>
    <property type="molecule type" value="Genomic_DNA"/>
</dbReference>
<dbReference type="GO" id="GO:0045197">
    <property type="term" value="P:establishment or maintenance of epithelial cell apical/basal polarity"/>
    <property type="evidence" value="ECO:0007669"/>
    <property type="project" value="TreeGrafter"/>
</dbReference>
<dbReference type="PANTHER" id="PTHR23119">
    <property type="entry name" value="DISCS LARGE"/>
    <property type="match status" value="1"/>
</dbReference>